<organism evidence="1">
    <name type="scientific">Rhipicephalus appendiculatus</name>
    <name type="common">Brown ear tick</name>
    <dbReference type="NCBI Taxonomy" id="34631"/>
    <lineage>
        <taxon>Eukaryota</taxon>
        <taxon>Metazoa</taxon>
        <taxon>Ecdysozoa</taxon>
        <taxon>Arthropoda</taxon>
        <taxon>Chelicerata</taxon>
        <taxon>Arachnida</taxon>
        <taxon>Acari</taxon>
        <taxon>Parasitiformes</taxon>
        <taxon>Ixodida</taxon>
        <taxon>Ixodoidea</taxon>
        <taxon>Ixodidae</taxon>
        <taxon>Rhipicephalinae</taxon>
        <taxon>Rhipicephalus</taxon>
        <taxon>Rhipicephalus</taxon>
    </lineage>
</organism>
<feature type="non-terminal residue" evidence="1">
    <location>
        <position position="1"/>
    </location>
</feature>
<accession>A0A131Z964</accession>
<dbReference type="AlphaFoldDB" id="A0A131Z964"/>
<dbReference type="EMBL" id="GEDV01000720">
    <property type="protein sequence ID" value="JAP87837.1"/>
    <property type="molecule type" value="Transcribed_RNA"/>
</dbReference>
<sequence>QVTKLCFIKRFEASHVQYVSAKYVFASEEEHSARELFATMGLAKVLGVVAFLASSCGAMFYRTDTSCDFTGVTIDDEVFSRLIAKIPENMESGPQGYHTLLPGFEIGGLTAVGVNKLQKYGPAIPYCTNGTRMVQADFFSNGDTLFWSPWKTCSGDEGRITARADFTRFTLQFRVVDTDASGVKLEYYSALPVDRQAIRISVDGAGRGVRGAFEILSMLMPSFMEEIWTMEFMRNINRAFREFSE</sequence>
<reference evidence="1" key="1">
    <citation type="journal article" date="2016" name="Ticks Tick Borne Dis.">
        <title>De novo assembly and annotation of the salivary gland transcriptome of Rhipicephalus appendiculatus male and female ticks during blood feeding.</title>
        <authorList>
            <person name="de Castro M.H."/>
            <person name="de Klerk D."/>
            <person name="Pienaar R."/>
            <person name="Latif A.A."/>
            <person name="Rees D.J."/>
            <person name="Mans B.J."/>
        </authorList>
    </citation>
    <scope>NUCLEOTIDE SEQUENCE</scope>
    <source>
        <tissue evidence="1">Salivary glands</tissue>
    </source>
</reference>
<name>A0A131Z964_RHIAP</name>
<proteinExistence type="predicted"/>
<protein>
    <submittedName>
        <fullName evidence="1">Metastriate one of each protein family</fullName>
    </submittedName>
</protein>
<evidence type="ECO:0000313" key="1">
    <source>
        <dbReference type="EMBL" id="JAP87837.1"/>
    </source>
</evidence>